<dbReference type="Proteomes" id="UP001151760">
    <property type="component" value="Unassembled WGS sequence"/>
</dbReference>
<dbReference type="EMBL" id="BQNB010014824">
    <property type="protein sequence ID" value="GJT32827.1"/>
    <property type="molecule type" value="Genomic_DNA"/>
</dbReference>
<dbReference type="GO" id="GO:0003964">
    <property type="term" value="F:RNA-directed DNA polymerase activity"/>
    <property type="evidence" value="ECO:0007669"/>
    <property type="project" value="UniProtKB-KW"/>
</dbReference>
<sequence>MVRALFSTSRLSNSSSRSRKSGIEQSCVTCRYGAHFISYCPAIRYSNNYEINIQDTSRKLAAAKFYTKEILVTDPPRWQNQIRTTGFMPMPHNNSQHQNRWNQNQNRREWLKPGVKSNDPRIQQTKPQCINSGLFNTSLPSSSHQASECVKKDFEKLCQGNDAAKETLLALKFMENFREFNFELSLRHALLHMPKFASMFRKLMNISEQDLWNYQNTGNENCSGSHSTRHFPKKLGGLTGRFLIPCDFPELDECLALADLGASINLMPLSVFEKLNRQGLTKTRMVLELADRSISTPTGIAEDVFVKVGTFYFPADFVVVDYDADPRVPLILGRPFLRTARALIDVHGEEMTLRHDDQSVTFKVGDTKNFSYNAMESVNKVDFIDIACEEYSQEVLGFSEVLTNGNSTPYFEPIVDTTSPTLTPFEGSDFILEEIEAELSDTSYKSGIDDAECDPEKDILLLEAILNSEPLSPLPNHANFPEVRKELKICETKTNETSIDEPPEVELKDLPPHLEYAFLEGDNKLPVIIAKDLSVGEKAALIKVLQSHKRAIAWKLSDIKGINPEFCTHKILMEEDYTPAVQHQRRVNPKIHDVIKNEVEKLLDAGLIYPISDSPWVSPVHCVPKKGGFTVVENEQNELIPTRLVTGWRGPKLERLGETNTIVSRMVSQVLGKRHEKSFQTYTLCEQNNDEAESRYTQSEIRNVGSSNIFFARKILRRDCPMGLLTSRVRTLSSIAALDSNTPWFADIPNYHAGNFVIKGMSTQQKRKFFKDVKHYFWEDPFMFNNLVRKISQRDGDAPKFPSKFVIIFVSGELTLWGHSYHPKATYTSLCGC</sequence>
<protein>
    <submittedName>
        <fullName evidence="1">Reverse transcriptase domain-containing protein</fullName>
    </submittedName>
</protein>
<dbReference type="PANTHER" id="PTHR33067">
    <property type="entry name" value="RNA-DIRECTED DNA POLYMERASE-RELATED"/>
    <property type="match status" value="1"/>
</dbReference>
<keyword evidence="2" id="KW-1185">Reference proteome</keyword>
<proteinExistence type="predicted"/>
<dbReference type="PANTHER" id="PTHR33067:SF9">
    <property type="entry name" value="RNA-DIRECTED DNA POLYMERASE"/>
    <property type="match status" value="1"/>
</dbReference>
<dbReference type="Gene3D" id="2.40.70.10">
    <property type="entry name" value="Acid Proteases"/>
    <property type="match status" value="1"/>
</dbReference>
<dbReference type="SUPFAM" id="SSF56672">
    <property type="entry name" value="DNA/RNA polymerases"/>
    <property type="match status" value="1"/>
</dbReference>
<dbReference type="CDD" id="cd00303">
    <property type="entry name" value="retropepsin_like"/>
    <property type="match status" value="1"/>
</dbReference>
<evidence type="ECO:0000313" key="2">
    <source>
        <dbReference type="Proteomes" id="UP001151760"/>
    </source>
</evidence>
<accession>A0ABQ5D202</accession>
<evidence type="ECO:0000313" key="1">
    <source>
        <dbReference type="EMBL" id="GJT32827.1"/>
    </source>
</evidence>
<gene>
    <name evidence="1" type="ORF">Tco_0923246</name>
</gene>
<keyword evidence="1" id="KW-0808">Transferase</keyword>
<dbReference type="InterPro" id="IPR021109">
    <property type="entry name" value="Peptidase_aspartic_dom_sf"/>
</dbReference>
<name>A0ABQ5D202_9ASTR</name>
<dbReference type="InterPro" id="IPR043502">
    <property type="entry name" value="DNA/RNA_pol_sf"/>
</dbReference>
<reference evidence="1" key="2">
    <citation type="submission" date="2022-01" db="EMBL/GenBank/DDBJ databases">
        <authorList>
            <person name="Yamashiro T."/>
            <person name="Shiraishi A."/>
            <person name="Satake H."/>
            <person name="Nakayama K."/>
        </authorList>
    </citation>
    <scope>NUCLEOTIDE SEQUENCE</scope>
</reference>
<dbReference type="Gene3D" id="3.10.10.10">
    <property type="entry name" value="HIV Type 1 Reverse Transcriptase, subunit A, domain 1"/>
    <property type="match status" value="1"/>
</dbReference>
<reference evidence="1" key="1">
    <citation type="journal article" date="2022" name="Int. J. Mol. Sci.">
        <title>Draft Genome of Tanacetum Coccineum: Genomic Comparison of Closely Related Tanacetum-Family Plants.</title>
        <authorList>
            <person name="Yamashiro T."/>
            <person name="Shiraishi A."/>
            <person name="Nakayama K."/>
            <person name="Satake H."/>
        </authorList>
    </citation>
    <scope>NUCLEOTIDE SEQUENCE</scope>
</reference>
<comment type="caution">
    <text evidence="1">The sequence shown here is derived from an EMBL/GenBank/DDBJ whole genome shotgun (WGS) entry which is preliminary data.</text>
</comment>
<keyword evidence="1" id="KW-0695">RNA-directed DNA polymerase</keyword>
<keyword evidence="1" id="KW-0548">Nucleotidyltransferase</keyword>
<organism evidence="1 2">
    <name type="scientific">Tanacetum coccineum</name>
    <dbReference type="NCBI Taxonomy" id="301880"/>
    <lineage>
        <taxon>Eukaryota</taxon>
        <taxon>Viridiplantae</taxon>
        <taxon>Streptophyta</taxon>
        <taxon>Embryophyta</taxon>
        <taxon>Tracheophyta</taxon>
        <taxon>Spermatophyta</taxon>
        <taxon>Magnoliopsida</taxon>
        <taxon>eudicotyledons</taxon>
        <taxon>Gunneridae</taxon>
        <taxon>Pentapetalae</taxon>
        <taxon>asterids</taxon>
        <taxon>campanulids</taxon>
        <taxon>Asterales</taxon>
        <taxon>Asteraceae</taxon>
        <taxon>Asteroideae</taxon>
        <taxon>Anthemideae</taxon>
        <taxon>Anthemidinae</taxon>
        <taxon>Tanacetum</taxon>
    </lineage>
</organism>